<dbReference type="Pfam" id="PF01229">
    <property type="entry name" value="Glyco_hydro_39"/>
    <property type="match status" value="1"/>
</dbReference>
<dbReference type="Gene3D" id="3.20.20.80">
    <property type="entry name" value="Glycosidases"/>
    <property type="match status" value="1"/>
</dbReference>
<dbReference type="PANTHER" id="PTHR12631:SF10">
    <property type="entry name" value="BETA-XYLOSIDASE-LIKE PROTEIN-RELATED"/>
    <property type="match status" value="1"/>
</dbReference>
<dbReference type="InterPro" id="IPR051923">
    <property type="entry name" value="Glycosyl_Hydrolase_39"/>
</dbReference>
<feature type="domain" description="Glycosyl hydrolases family 39 N-terminal catalytic" evidence="4">
    <location>
        <begin position="7"/>
        <end position="463"/>
    </location>
</feature>
<dbReference type="InterPro" id="IPR000514">
    <property type="entry name" value="Glyco_hydro_39"/>
</dbReference>
<evidence type="ECO:0000313" key="6">
    <source>
        <dbReference type="Proteomes" id="UP001225316"/>
    </source>
</evidence>
<dbReference type="InterPro" id="IPR017853">
    <property type="entry name" value="GH"/>
</dbReference>
<evidence type="ECO:0000256" key="1">
    <source>
        <dbReference type="ARBA" id="ARBA00008875"/>
    </source>
</evidence>
<dbReference type="Gene3D" id="2.60.40.1500">
    <property type="entry name" value="Glycosyl hydrolase domain, family 39"/>
    <property type="match status" value="1"/>
</dbReference>
<protein>
    <recommendedName>
        <fullName evidence="4">Glycosyl hydrolases family 39 N-terminal catalytic domain-containing protein</fullName>
    </recommendedName>
</protein>
<keyword evidence="3" id="KW-0326">Glycosidase</keyword>
<comment type="caution">
    <text evidence="5">The sequence shown here is derived from an EMBL/GenBank/DDBJ whole genome shotgun (WGS) entry which is preliminary data.</text>
</comment>
<dbReference type="PRINTS" id="PR00745">
    <property type="entry name" value="GLHYDRLASE39"/>
</dbReference>
<evidence type="ECO:0000256" key="2">
    <source>
        <dbReference type="ARBA" id="ARBA00022801"/>
    </source>
</evidence>
<reference evidence="5 6" key="1">
    <citation type="submission" date="2023-04" db="EMBL/GenBank/DDBJ databases">
        <title>A novel bacteria isolated from coastal sediment.</title>
        <authorList>
            <person name="Liu X.-J."/>
            <person name="Du Z.-J."/>
        </authorList>
    </citation>
    <scope>NUCLEOTIDE SEQUENCE [LARGE SCALE GENOMIC DNA]</scope>
    <source>
        <strain evidence="5 6">SDUM461003</strain>
    </source>
</reference>
<dbReference type="Proteomes" id="UP001225316">
    <property type="component" value="Unassembled WGS sequence"/>
</dbReference>
<dbReference type="SUPFAM" id="SSF51445">
    <property type="entry name" value="(Trans)glycosidases"/>
    <property type="match status" value="1"/>
</dbReference>
<keyword evidence="6" id="KW-1185">Reference proteome</keyword>
<keyword evidence="2" id="KW-0378">Hydrolase</keyword>
<evidence type="ECO:0000256" key="3">
    <source>
        <dbReference type="ARBA" id="ARBA00023295"/>
    </source>
</evidence>
<proteinExistence type="inferred from homology"/>
<dbReference type="PANTHER" id="PTHR12631">
    <property type="entry name" value="ALPHA-L-IDURONIDASE"/>
    <property type="match status" value="1"/>
</dbReference>
<dbReference type="InterPro" id="IPR049166">
    <property type="entry name" value="GH39_cat"/>
</dbReference>
<dbReference type="PROSITE" id="PS01027">
    <property type="entry name" value="GLYCOSYL_HYDROL_F39"/>
    <property type="match status" value="1"/>
</dbReference>
<evidence type="ECO:0000313" key="5">
    <source>
        <dbReference type="EMBL" id="MDQ8206322.1"/>
    </source>
</evidence>
<name>A0ABU1AQ70_9BACT</name>
<dbReference type="InterPro" id="IPR049165">
    <property type="entry name" value="GH39_as"/>
</dbReference>
<sequence>MNISITDTQSEKLNLPWKKTITVGRAYDLIREDVLDHLRYLQKTIGYSYIRFHALFHDDMGVVKRRKDGSLSFQWHHVDKVYDALLEMGLRPFVELNPMPKDMASGETTMFHYKMNVTPPRLYEEWGMLVEKFTEHCIERYGLEEVQQWYFEVWNEPNLKCFWWTENPLEEYFKLYDSAAFAIKGIDSTLRVGGPATAYAGWVKEMIEHCAEKNVPIDFVSTHVYQLDEPIDHGSVEASPNVEGQFMIDTFKGVETIVRESAMPDLEIHWTEWNAQTATTKSDVTFMDNEAMDNLYGGSLVAYNCIELDQTCDSMAYWAASDIFEEHLISNAPFACSYGIVTQVGIPKATANAFRLMAKLRGKKLELKYDEALPHGCGLVATKELKTTHGFVYNHLFITKAAREAFSVDLNASVDAPGKHLLTVAKVRVGAGSAKETWVAMGRPQNLSPIQEEALRKLAEPEYSFEVIDAEESARISLSLESNEFLYFELKPVDEVALAKSVEMDLAKQNQQLFTDGALK</sequence>
<gene>
    <name evidence="5" type="ORF">QEH52_02300</name>
</gene>
<comment type="similarity">
    <text evidence="1">Belongs to the glycosyl hydrolase 39 family.</text>
</comment>
<organism evidence="5 6">
    <name type="scientific">Thalassobacterium maritimum</name>
    <dbReference type="NCBI Taxonomy" id="3041265"/>
    <lineage>
        <taxon>Bacteria</taxon>
        <taxon>Pseudomonadati</taxon>
        <taxon>Verrucomicrobiota</taxon>
        <taxon>Opitutia</taxon>
        <taxon>Puniceicoccales</taxon>
        <taxon>Coraliomargaritaceae</taxon>
        <taxon>Thalassobacterium</taxon>
    </lineage>
</organism>
<dbReference type="RefSeq" id="WP_308948359.1">
    <property type="nucleotide sequence ID" value="NZ_JARXHW010000003.1"/>
</dbReference>
<dbReference type="EMBL" id="JARXHW010000003">
    <property type="protein sequence ID" value="MDQ8206322.1"/>
    <property type="molecule type" value="Genomic_DNA"/>
</dbReference>
<accession>A0ABU1AQ70</accession>
<dbReference type="SUPFAM" id="SSF51011">
    <property type="entry name" value="Glycosyl hydrolase domain"/>
    <property type="match status" value="1"/>
</dbReference>
<evidence type="ECO:0000259" key="4">
    <source>
        <dbReference type="Pfam" id="PF01229"/>
    </source>
</evidence>